<dbReference type="GO" id="GO:0005216">
    <property type="term" value="F:monoatomic ion channel activity"/>
    <property type="evidence" value="ECO:0007669"/>
    <property type="project" value="InterPro"/>
</dbReference>
<feature type="transmembrane region" description="Helical" evidence="8">
    <location>
        <begin position="1374"/>
        <end position="1399"/>
    </location>
</feature>
<feature type="coiled-coil region" evidence="6">
    <location>
        <begin position="1470"/>
        <end position="1497"/>
    </location>
</feature>
<accession>A0A1Y2GFC4</accession>
<keyword evidence="6" id="KW-0175">Coiled coil</keyword>
<comment type="subcellular location">
    <subcellularLocation>
        <location evidence="1">Membrane</location>
        <topology evidence="1">Multi-pass membrane protein</topology>
    </subcellularLocation>
</comment>
<protein>
    <recommendedName>
        <fullName evidence="9">Ion transport domain-containing protein</fullName>
    </recommendedName>
</protein>
<feature type="transmembrane region" description="Helical" evidence="8">
    <location>
        <begin position="1234"/>
        <end position="1252"/>
    </location>
</feature>
<evidence type="ECO:0000256" key="5">
    <source>
        <dbReference type="ARBA" id="ARBA00023136"/>
    </source>
</evidence>
<dbReference type="GO" id="GO:0098703">
    <property type="term" value="P:calcium ion import across plasma membrane"/>
    <property type="evidence" value="ECO:0007669"/>
    <property type="project" value="TreeGrafter"/>
</dbReference>
<feature type="transmembrane region" description="Helical" evidence="8">
    <location>
        <begin position="1302"/>
        <end position="1325"/>
    </location>
</feature>
<reference evidence="10 11" key="1">
    <citation type="submission" date="2016-07" db="EMBL/GenBank/DDBJ databases">
        <title>Pervasive Adenine N6-methylation of Active Genes in Fungi.</title>
        <authorList>
            <consortium name="DOE Joint Genome Institute"/>
            <person name="Mondo S.J."/>
            <person name="Dannebaum R.O."/>
            <person name="Kuo R.C."/>
            <person name="Labutti K."/>
            <person name="Haridas S."/>
            <person name="Kuo A."/>
            <person name="Salamov A."/>
            <person name="Ahrendt S.R."/>
            <person name="Lipzen A."/>
            <person name="Sullivan W."/>
            <person name="Andreopoulos W.B."/>
            <person name="Clum A."/>
            <person name="Lindquist E."/>
            <person name="Daum C."/>
            <person name="Ramamoorthy G.K."/>
            <person name="Gryganskyi A."/>
            <person name="Culley D."/>
            <person name="Magnuson J.K."/>
            <person name="James T.Y."/>
            <person name="O'Malley M.A."/>
            <person name="Stajich J.E."/>
            <person name="Spatafora J.W."/>
            <person name="Visel A."/>
            <person name="Grigoriev I.V."/>
        </authorList>
    </citation>
    <scope>NUCLEOTIDE SEQUENCE [LARGE SCALE GENOMIC DNA]</scope>
    <source>
        <strain evidence="10 11">NRRL 3116</strain>
    </source>
</reference>
<keyword evidence="2 8" id="KW-0812">Transmembrane</keyword>
<dbReference type="InterPro" id="IPR024862">
    <property type="entry name" value="TRPV"/>
</dbReference>
<gene>
    <name evidence="10" type="ORF">BCR41DRAFT_358560</name>
</gene>
<evidence type="ECO:0000256" key="7">
    <source>
        <dbReference type="SAM" id="MobiDB-lite"/>
    </source>
</evidence>
<comment type="caution">
    <text evidence="10">The sequence shown here is derived from an EMBL/GenBank/DDBJ whole genome shotgun (WGS) entry which is preliminary data.</text>
</comment>
<keyword evidence="5 8" id="KW-0472">Membrane</keyword>
<evidence type="ECO:0000256" key="6">
    <source>
        <dbReference type="SAM" id="Coils"/>
    </source>
</evidence>
<dbReference type="PANTHER" id="PTHR10582">
    <property type="entry name" value="TRANSIENT RECEPTOR POTENTIAL ION CHANNEL PROTEIN"/>
    <property type="match status" value="1"/>
</dbReference>
<dbReference type="Proteomes" id="UP000193648">
    <property type="component" value="Unassembled WGS sequence"/>
</dbReference>
<dbReference type="EMBL" id="MCFF01000034">
    <property type="protein sequence ID" value="ORZ09342.1"/>
    <property type="molecule type" value="Genomic_DNA"/>
</dbReference>
<dbReference type="OrthoDB" id="2433234at2759"/>
<sequence length="1499" mass="169485">MDDDLENRSADLARPPPSNASSPMPSNLNAASPPNPLSRHNSRHTIVSIEDNNIPLTSQAPIASATTSQPVSHSSETSSPAVLSESNQGIRWYFEQSSDSGIIGKIGAISQTPIVVPFNQSWECLFEIGQIKRGWYSIILGVTLNSEFIHDSDMLKIEMKQLNSNRRALYSTKNCTTIARIDEIHSIRRGVFTRLRLHRQIEISIATYIQLSINVMKSDLSNLGLDLHYVELDVGHTVSSDLVLYDGFKPHHIINVSYGDNGTWDRTKKIHSYALNANGTHAATLCFTEDGQGIIELWSLDTELPEELQDGTTKRHSTLIAQGHITSIKVSRPDLISISMSVAASGKYIVIHSIEPVAKLSALDETSSTPKDPENTILCRILSYFPSTVSKDILSPRELHLDEACDGLRGFRGYGKFHLCSLSDDQGNTSEYYITCDGYSISIYSTNIYDKWSLINTLDMTAEQNLEAASIFITNLRGNRFAWTGSRNVVSFWDIVRMKQLSYIKVTSGVAGSFVGLSGDGSLAAISVKRCISIYETASGMKLGDYTEGLGDDKQFGVVMDHENFMIFDQDPPDDPKHRFIECKIIRACDMKSIRSFSIRKDYSLSFPNPLKDQIFVYREGPVMDVIKIGIDAIFAPSIIFSEEDLESTEHHELSREFRLKLTSTSGVGFILTTKNDVLSGGVLTVVTITRVDLPSEQHHFPALFSPSLSDSTASKKQASLKIPLGPSHIVHSCMFLPATSRLVLMTGHYMQVWRLIEEGGSDSPEVARLELVWALQEEADLEHRMTDPRIYRISSAMASKDGTQFALTLLSKKWYKELKESSKKSRGFKVKKLTYPHSSLDNLGTSEEIRISHGTRNLIDMYADGDAACQEAVIQYLKALVRPSSQNPVSCISTLCEVWTYENRNFLEQIMKALLPPTKITWIPDSKAIAAHKLCDPLKKLFQIAEAQPAVISVAKVIMDYCVSHANSSRNLSFLTPIFGSMKQVMDTFPEQALDCIERIAYIPATERSYIIDNHKIAYPPMFRLKFWQSPSLALSEIPDPIMQLHVVAKPRDPKNDLFTDSVFMASFDALWLCHDDTINAEDKETGHDDFNRGASLPEGRLKPTHIIPWTTRWKSMYQMFLLKLQLKNRIYVKPHNFTLDFFDNPAITALVTYKWNTIGFPYWLSRFAFQCIYYILVLVVAFMQVYYSGEDHAPLIGLFIMIIVMSVIFIWLETLQAYQDWKGYKKSIYNSIDILAFLIPMAAGIHQLVIIFNDDQAGNTRLVSFSVLAVFLHMLFELRINQMVCIYVAIIQQATEEIQVFFVIFAAGLIAFTVGMLHLLHACPTGGCERAEDEGFFPIQFFGALSATYFMLGGRYDPVDSKFTSEDWAFHIMMMLFFFFTVILMLNVLIALINVAFIKGDGRWRLIWFESRLRYIEAAENMSYHIPDYRKTYDCFPREIYFTATARQMKAYQEKLDASADKEMGKRVTNVDARVEQLQEQLQELKELLLQSTRQQR</sequence>
<keyword evidence="3" id="KW-0677">Repeat</keyword>
<dbReference type="RefSeq" id="XP_021878795.1">
    <property type="nucleotide sequence ID" value="XM_022025063.1"/>
</dbReference>
<evidence type="ECO:0000256" key="8">
    <source>
        <dbReference type="SAM" id="Phobius"/>
    </source>
</evidence>
<feature type="transmembrane region" description="Helical" evidence="8">
    <location>
        <begin position="1337"/>
        <end position="1354"/>
    </location>
</feature>
<feature type="region of interest" description="Disordered" evidence="7">
    <location>
        <begin position="63"/>
        <end position="83"/>
    </location>
</feature>
<name>A0A1Y2GFC4_9FUNG</name>
<evidence type="ECO:0000256" key="2">
    <source>
        <dbReference type="ARBA" id="ARBA00022692"/>
    </source>
</evidence>
<feature type="transmembrane region" description="Helical" evidence="8">
    <location>
        <begin position="1196"/>
        <end position="1214"/>
    </location>
</feature>
<dbReference type="PANTHER" id="PTHR10582:SF2">
    <property type="entry name" value="INACTIVE"/>
    <property type="match status" value="1"/>
</dbReference>
<dbReference type="InParanoid" id="A0A1Y2GFC4"/>
<keyword evidence="4 8" id="KW-1133">Transmembrane helix</keyword>
<organism evidence="10 11">
    <name type="scientific">Lobosporangium transversale</name>
    <dbReference type="NCBI Taxonomy" id="64571"/>
    <lineage>
        <taxon>Eukaryota</taxon>
        <taxon>Fungi</taxon>
        <taxon>Fungi incertae sedis</taxon>
        <taxon>Mucoromycota</taxon>
        <taxon>Mortierellomycotina</taxon>
        <taxon>Mortierellomycetes</taxon>
        <taxon>Mortierellales</taxon>
        <taxon>Mortierellaceae</taxon>
        <taxon>Lobosporangium</taxon>
    </lineage>
</organism>
<dbReference type="Pfam" id="PF00520">
    <property type="entry name" value="Ion_trans"/>
    <property type="match status" value="1"/>
</dbReference>
<feature type="transmembrane region" description="Helical" evidence="8">
    <location>
        <begin position="1264"/>
        <end position="1282"/>
    </location>
</feature>
<proteinExistence type="predicted"/>
<feature type="transmembrane region" description="Helical" evidence="8">
    <location>
        <begin position="1169"/>
        <end position="1189"/>
    </location>
</feature>
<keyword evidence="11" id="KW-1185">Reference proteome</keyword>
<dbReference type="GO" id="GO:0005886">
    <property type="term" value="C:plasma membrane"/>
    <property type="evidence" value="ECO:0007669"/>
    <property type="project" value="TreeGrafter"/>
</dbReference>
<feature type="domain" description="Ion transport" evidence="9">
    <location>
        <begin position="1171"/>
        <end position="1399"/>
    </location>
</feature>
<dbReference type="GeneID" id="33566907"/>
<feature type="region of interest" description="Disordered" evidence="7">
    <location>
        <begin position="1"/>
        <end position="41"/>
    </location>
</feature>
<feature type="compositionally biased region" description="Basic and acidic residues" evidence="7">
    <location>
        <begin position="1"/>
        <end position="11"/>
    </location>
</feature>
<evidence type="ECO:0000313" key="10">
    <source>
        <dbReference type="EMBL" id="ORZ09342.1"/>
    </source>
</evidence>
<feature type="compositionally biased region" description="Low complexity" evidence="7">
    <location>
        <begin position="19"/>
        <end position="32"/>
    </location>
</feature>
<dbReference type="SUPFAM" id="SSF50978">
    <property type="entry name" value="WD40 repeat-like"/>
    <property type="match status" value="1"/>
</dbReference>
<evidence type="ECO:0000313" key="11">
    <source>
        <dbReference type="Proteomes" id="UP000193648"/>
    </source>
</evidence>
<evidence type="ECO:0000256" key="4">
    <source>
        <dbReference type="ARBA" id="ARBA00022989"/>
    </source>
</evidence>
<dbReference type="InterPro" id="IPR005821">
    <property type="entry name" value="Ion_trans_dom"/>
</dbReference>
<dbReference type="InterPro" id="IPR036322">
    <property type="entry name" value="WD40_repeat_dom_sf"/>
</dbReference>
<evidence type="ECO:0000259" key="9">
    <source>
        <dbReference type="Pfam" id="PF00520"/>
    </source>
</evidence>
<evidence type="ECO:0000256" key="3">
    <source>
        <dbReference type="ARBA" id="ARBA00022737"/>
    </source>
</evidence>
<evidence type="ECO:0000256" key="1">
    <source>
        <dbReference type="ARBA" id="ARBA00004141"/>
    </source>
</evidence>